<reference evidence="1" key="1">
    <citation type="submission" date="2023-06" db="EMBL/GenBank/DDBJ databases">
        <authorList>
            <person name="Kurt Z."/>
        </authorList>
    </citation>
    <scope>NUCLEOTIDE SEQUENCE</scope>
</reference>
<gene>
    <name evidence="1" type="ORF">HINF_LOCUS533</name>
    <name evidence="2" type="ORF">HINF_LOCUS63185</name>
</gene>
<sequence length="285" mass="33645">MSDASFSEQKEPTEKPIKYRSQFYMRRLQGYNMNQLLQVDKTFNLLSTRDIDFSVRPESTKCKLDRFYTAEVGDLFDAPQLYKTFEVNGRYFGQILEFIYEFGDQVFKVGQIPQLIVETSERGYGRMCLFDKKLILSSGETLYLMKDMKPEMVYKQENADFMMFSCKNLTIAFDLNSQQIFELSYDQNKQIKLKFLCETEVQQVLFQNKYLILSDNEYPKPTIQIFNFKSKTLKTISANWFQDAFWDFLRINEFGDLEVDEEVETVIKNSELAIKEGFQEDVGKV</sequence>
<comment type="caution">
    <text evidence="1">The sequence shown here is derived from an EMBL/GenBank/DDBJ whole genome shotgun (WGS) entry which is preliminary data.</text>
</comment>
<accession>A0AA86N4Z8</accession>
<dbReference type="Proteomes" id="UP001642409">
    <property type="component" value="Unassembled WGS sequence"/>
</dbReference>
<organism evidence="1">
    <name type="scientific">Hexamita inflata</name>
    <dbReference type="NCBI Taxonomy" id="28002"/>
    <lineage>
        <taxon>Eukaryota</taxon>
        <taxon>Metamonada</taxon>
        <taxon>Diplomonadida</taxon>
        <taxon>Hexamitidae</taxon>
        <taxon>Hexamitinae</taxon>
        <taxon>Hexamita</taxon>
    </lineage>
</organism>
<dbReference type="AlphaFoldDB" id="A0AA86N4Z8"/>
<dbReference type="EMBL" id="CATOUU010000008">
    <property type="protein sequence ID" value="CAI9912888.1"/>
    <property type="molecule type" value="Genomic_DNA"/>
</dbReference>
<name>A0AA86N4Z8_9EUKA</name>
<evidence type="ECO:0000313" key="3">
    <source>
        <dbReference type="Proteomes" id="UP001642409"/>
    </source>
</evidence>
<proteinExistence type="predicted"/>
<evidence type="ECO:0000313" key="1">
    <source>
        <dbReference type="EMBL" id="CAI9912888.1"/>
    </source>
</evidence>
<reference evidence="2 3" key="2">
    <citation type="submission" date="2024-07" db="EMBL/GenBank/DDBJ databases">
        <authorList>
            <person name="Akdeniz Z."/>
        </authorList>
    </citation>
    <scope>NUCLEOTIDE SEQUENCE [LARGE SCALE GENOMIC DNA]</scope>
</reference>
<dbReference type="EMBL" id="CAXDID020000393">
    <property type="protein sequence ID" value="CAL6086480.1"/>
    <property type="molecule type" value="Genomic_DNA"/>
</dbReference>
<evidence type="ECO:0000313" key="2">
    <source>
        <dbReference type="EMBL" id="CAL6086480.1"/>
    </source>
</evidence>
<keyword evidence="3" id="KW-1185">Reference proteome</keyword>
<protein>
    <submittedName>
        <fullName evidence="2">Hypothetical_protein</fullName>
    </submittedName>
</protein>